<keyword evidence="1" id="KW-0472">Membrane</keyword>
<feature type="transmembrane region" description="Helical" evidence="1">
    <location>
        <begin position="37"/>
        <end position="56"/>
    </location>
</feature>
<comment type="caution">
    <text evidence="2">The sequence shown here is derived from an EMBL/GenBank/DDBJ whole genome shotgun (WGS) entry which is preliminary data.</text>
</comment>
<dbReference type="Pfam" id="PF07077">
    <property type="entry name" value="DUF1345"/>
    <property type="match status" value="1"/>
</dbReference>
<sequence length="211" mass="22993">MCRMSRPQIFPWRYGMFLALLASMVPFALLLPWHEAVMAGFDLAALAFLLSVWPLLDSDPDSMRRKAAENDANRQLMLLLTGIVSIVVLVAVGVAVSQHGGPSAASIALLLATLALAWLFSNLVYAMHYAHIFYLEGDRGGDSGGLDFPDTKEPGYWDFVYFAFTLGMTFQTSDTAVTATAMRQTVVFHCLAAFVFNLGILAFTINVLGGS</sequence>
<dbReference type="STRING" id="56193.YP76_03265"/>
<dbReference type="Proteomes" id="UP000033874">
    <property type="component" value="Unassembled WGS sequence"/>
</dbReference>
<keyword evidence="3" id="KW-1185">Reference proteome</keyword>
<dbReference type="EMBL" id="LBIC01000001">
    <property type="protein sequence ID" value="KKW93700.1"/>
    <property type="molecule type" value="Genomic_DNA"/>
</dbReference>
<feature type="transmembrane region" description="Helical" evidence="1">
    <location>
        <begin position="186"/>
        <end position="208"/>
    </location>
</feature>
<organism evidence="2 3">
    <name type="scientific">Sphingobium chungbukense</name>
    <dbReference type="NCBI Taxonomy" id="56193"/>
    <lineage>
        <taxon>Bacteria</taxon>
        <taxon>Pseudomonadati</taxon>
        <taxon>Pseudomonadota</taxon>
        <taxon>Alphaproteobacteria</taxon>
        <taxon>Sphingomonadales</taxon>
        <taxon>Sphingomonadaceae</taxon>
        <taxon>Sphingobium</taxon>
    </lineage>
</organism>
<dbReference type="InterPro" id="IPR009781">
    <property type="entry name" value="DUF1345"/>
</dbReference>
<reference evidence="2 3" key="1">
    <citation type="submission" date="2015-04" db="EMBL/GenBank/DDBJ databases">
        <title>Genome sequence of aromatic hydrocarbons-degrading Sphingobium chungbukense DJ77.</title>
        <authorList>
            <person name="Kim Y.-C."/>
            <person name="Chae J.-C."/>
        </authorList>
    </citation>
    <scope>NUCLEOTIDE SEQUENCE [LARGE SCALE GENOMIC DNA]</scope>
    <source>
        <strain evidence="2 3">DJ77</strain>
    </source>
</reference>
<proteinExistence type="predicted"/>
<feature type="transmembrane region" description="Helical" evidence="1">
    <location>
        <begin position="76"/>
        <end position="97"/>
    </location>
</feature>
<evidence type="ECO:0000313" key="3">
    <source>
        <dbReference type="Proteomes" id="UP000033874"/>
    </source>
</evidence>
<feature type="transmembrane region" description="Helical" evidence="1">
    <location>
        <begin position="103"/>
        <end position="125"/>
    </location>
</feature>
<evidence type="ECO:0000256" key="1">
    <source>
        <dbReference type="SAM" id="Phobius"/>
    </source>
</evidence>
<protein>
    <submittedName>
        <fullName evidence="2">Membrane protein</fullName>
    </submittedName>
</protein>
<gene>
    <name evidence="2" type="ORF">YP76_03265</name>
</gene>
<evidence type="ECO:0000313" key="2">
    <source>
        <dbReference type="EMBL" id="KKW93700.1"/>
    </source>
</evidence>
<name>A0A0M3AV55_9SPHN</name>
<dbReference type="PATRIC" id="fig|56193.3.peg.667"/>
<accession>A0A0M3AV55</accession>
<dbReference type="AlphaFoldDB" id="A0A0M3AV55"/>
<keyword evidence="1" id="KW-1133">Transmembrane helix</keyword>
<keyword evidence="1" id="KW-0812">Transmembrane</keyword>
<feature type="transmembrane region" description="Helical" evidence="1">
    <location>
        <begin position="12"/>
        <end position="31"/>
    </location>
</feature>